<dbReference type="RefSeq" id="WP_138226922.1">
    <property type="nucleotide sequence ID" value="NZ_CP040396.1"/>
</dbReference>
<evidence type="ECO:0000313" key="1">
    <source>
        <dbReference type="EMBL" id="QCT04166.1"/>
    </source>
</evidence>
<evidence type="ECO:0008006" key="3">
    <source>
        <dbReference type="Google" id="ProtNLM"/>
    </source>
</evidence>
<dbReference type="AlphaFoldDB" id="A0A4P8XMV8"/>
<protein>
    <recommendedName>
        <fullName evidence="3">UDP-N-acetylmuramoylalanine--D-glutamate ligase</fullName>
    </recommendedName>
</protein>
<evidence type="ECO:0000313" key="2">
    <source>
        <dbReference type="Proteomes" id="UP000300879"/>
    </source>
</evidence>
<organism evidence="1 2">
    <name type="scientific">Paenibacillus algicola</name>
    <dbReference type="NCBI Taxonomy" id="2565926"/>
    <lineage>
        <taxon>Bacteria</taxon>
        <taxon>Bacillati</taxon>
        <taxon>Bacillota</taxon>
        <taxon>Bacilli</taxon>
        <taxon>Bacillales</taxon>
        <taxon>Paenibacillaceae</taxon>
        <taxon>Paenibacillus</taxon>
    </lineage>
</organism>
<dbReference type="Pfam" id="PF07293">
    <property type="entry name" value="DUF1450"/>
    <property type="match status" value="1"/>
</dbReference>
<dbReference type="OrthoDB" id="1684419at2"/>
<keyword evidence="2" id="KW-1185">Reference proteome</keyword>
<gene>
    <name evidence="1" type="ORF">E6C60_3455</name>
</gene>
<dbReference type="InterPro" id="IPR009910">
    <property type="entry name" value="DUF1450"/>
</dbReference>
<dbReference type="EMBL" id="CP040396">
    <property type="protein sequence ID" value="QCT04166.1"/>
    <property type="molecule type" value="Genomic_DNA"/>
</dbReference>
<dbReference type="Proteomes" id="UP000300879">
    <property type="component" value="Chromosome"/>
</dbReference>
<accession>A0A4P8XMV8</accession>
<sequence>MKRIVEFCAGNTSYGTDRALRPLEEQGLCSVIEYGCLTSCGQCDQTPFALVNNEEVEAPTAKELYAAVLKRLRELETK</sequence>
<proteinExistence type="predicted"/>
<dbReference type="KEGG" id="palo:E6C60_3455"/>
<reference evidence="1 2" key="1">
    <citation type="submission" date="2019-05" db="EMBL/GenBank/DDBJ databases">
        <authorList>
            <person name="Chen C."/>
        </authorList>
    </citation>
    <scope>NUCLEOTIDE SEQUENCE [LARGE SCALE GENOMIC DNA]</scope>
    <source>
        <strain evidence="1 2">HB172198</strain>
    </source>
</reference>
<name>A0A4P8XMV8_9BACL</name>